<comment type="similarity">
    <text evidence="1">Belongs to the TPP enzyme family.</text>
</comment>
<evidence type="ECO:0000313" key="4">
    <source>
        <dbReference type="EMBL" id="ABM59917.1"/>
    </source>
</evidence>
<dbReference type="GO" id="GO:0005948">
    <property type="term" value="C:acetolactate synthase complex"/>
    <property type="evidence" value="ECO:0007669"/>
    <property type="project" value="TreeGrafter"/>
</dbReference>
<dbReference type="Gene3D" id="3.40.50.1220">
    <property type="entry name" value="TPP-binding domain"/>
    <property type="match status" value="1"/>
</dbReference>
<dbReference type="GO" id="GO:0009097">
    <property type="term" value="P:isoleucine biosynthetic process"/>
    <property type="evidence" value="ECO:0007669"/>
    <property type="project" value="TreeGrafter"/>
</dbReference>
<keyword evidence="5" id="KW-1185">Reference proteome</keyword>
<dbReference type="SUPFAM" id="SSF52467">
    <property type="entry name" value="DHS-like NAD/FAD-binding domain"/>
    <property type="match status" value="1"/>
</dbReference>
<dbReference type="KEGG" id="vei:Veis_4212"/>
<sequence>MAARSLRHLIGDATLGIRRAFGVVGSGNFHFTNGLIDGGVQFVAARHEGGAATMADAYARMSGEVAVVSVHQGCLTNAITGIGEAAKSRTPLLVVSGETADSASNFYMDQDGLARSVGAVSLRLRSAATALADTRAAYALALRDRRTVLLNLPLHIQSETLERGQLASVDPVAALARPQAAPQSIEALAELLKTAERPVFIAGRGGRGTAARAALLALADDVGALLAEGAVAKGLFAGQPWAIDVAGGFSSPLTAELIAGADVVVGRGSALNMWTTGHGRLLGKDVRLVQVGLDVEAIGRNRTVAPGIVGDVAATAQATSERLRTQGHRRRGYRTPQLQRIDAAILWRDTPYDDTGTTAKIDPRTLSIVLDDLIPTDRVVGVDSGNFMGYPSMYLRVPDENSFAFTQAFQSIGLGLATSIGTALAQPGRFPVVIGGPCREGLSHASHSLLCAEAMVRLRVVSNLEDFPCSINCICLP</sequence>
<dbReference type="InterPro" id="IPR029035">
    <property type="entry name" value="DHS-like_NAD/FAD-binding_dom"/>
</dbReference>
<feature type="domain" description="Thiamine pyrophosphate enzyme N-terminal TPP-binding" evidence="3">
    <location>
        <begin position="15"/>
        <end position="105"/>
    </location>
</feature>
<dbReference type="InterPro" id="IPR012001">
    <property type="entry name" value="Thiamin_PyroP_enz_TPP-bd_dom"/>
</dbReference>
<dbReference type="GO" id="GO:0000287">
    <property type="term" value="F:magnesium ion binding"/>
    <property type="evidence" value="ECO:0007669"/>
    <property type="project" value="InterPro"/>
</dbReference>
<dbReference type="STRING" id="391735.Veis_4212"/>
<dbReference type="GO" id="GO:0030976">
    <property type="term" value="F:thiamine pyrophosphate binding"/>
    <property type="evidence" value="ECO:0007669"/>
    <property type="project" value="InterPro"/>
</dbReference>
<dbReference type="SUPFAM" id="SSF52518">
    <property type="entry name" value="Thiamin diphosphate-binding fold (THDP-binding)"/>
    <property type="match status" value="2"/>
</dbReference>
<dbReference type="CDD" id="cd07035">
    <property type="entry name" value="TPP_PYR_POX_like"/>
    <property type="match status" value="1"/>
</dbReference>
<dbReference type="InterPro" id="IPR045229">
    <property type="entry name" value="TPP_enz"/>
</dbReference>
<evidence type="ECO:0000313" key="5">
    <source>
        <dbReference type="Proteomes" id="UP000000374"/>
    </source>
</evidence>
<dbReference type="CDD" id="cd00568">
    <property type="entry name" value="TPP_enzymes"/>
    <property type="match status" value="1"/>
</dbReference>
<dbReference type="Gene3D" id="3.40.50.970">
    <property type="match status" value="2"/>
</dbReference>
<name>A1WQL0_VEREI</name>
<dbReference type="HOGENOM" id="CLU_013748_3_4_4"/>
<reference evidence="5" key="1">
    <citation type="submission" date="2006-12" db="EMBL/GenBank/DDBJ databases">
        <title>Complete sequence of chromosome 1 of Verminephrobacter eiseniae EF01-2.</title>
        <authorList>
            <person name="Copeland A."/>
            <person name="Lucas S."/>
            <person name="Lapidus A."/>
            <person name="Barry K."/>
            <person name="Detter J.C."/>
            <person name="Glavina del Rio T."/>
            <person name="Dalin E."/>
            <person name="Tice H."/>
            <person name="Pitluck S."/>
            <person name="Chertkov O."/>
            <person name="Brettin T."/>
            <person name="Bruce D."/>
            <person name="Han C."/>
            <person name="Tapia R."/>
            <person name="Gilna P."/>
            <person name="Schmutz J."/>
            <person name="Larimer F."/>
            <person name="Land M."/>
            <person name="Hauser L."/>
            <person name="Kyrpides N."/>
            <person name="Kim E."/>
            <person name="Stahl D."/>
            <person name="Richardson P."/>
        </authorList>
    </citation>
    <scope>NUCLEOTIDE SEQUENCE [LARGE SCALE GENOMIC DNA]</scope>
    <source>
        <strain evidence="5">EF01-2</strain>
    </source>
</reference>
<evidence type="ECO:0000259" key="2">
    <source>
        <dbReference type="Pfam" id="PF00205"/>
    </source>
</evidence>
<dbReference type="GO" id="GO:0003984">
    <property type="term" value="F:acetolactate synthase activity"/>
    <property type="evidence" value="ECO:0007669"/>
    <property type="project" value="TreeGrafter"/>
</dbReference>
<proteinExistence type="inferred from homology"/>
<dbReference type="EMBL" id="CP000542">
    <property type="protein sequence ID" value="ABM59917.1"/>
    <property type="molecule type" value="Genomic_DNA"/>
</dbReference>
<dbReference type="AlphaFoldDB" id="A1WQL0"/>
<protein>
    <submittedName>
        <fullName evidence="4">Thiamine pyrophosphate enzyme TPP binding domain protein</fullName>
    </submittedName>
</protein>
<dbReference type="Pfam" id="PF00205">
    <property type="entry name" value="TPP_enzyme_M"/>
    <property type="match status" value="1"/>
</dbReference>
<gene>
    <name evidence="4" type="ordered locus">Veis_4212</name>
</gene>
<dbReference type="Proteomes" id="UP000000374">
    <property type="component" value="Chromosome"/>
</dbReference>
<feature type="domain" description="Thiamine pyrophosphate enzyme central" evidence="2">
    <location>
        <begin position="185"/>
        <end position="318"/>
    </location>
</feature>
<dbReference type="InterPro" id="IPR012000">
    <property type="entry name" value="Thiamin_PyroP_enz_cen_dom"/>
</dbReference>
<dbReference type="OrthoDB" id="2254214at2"/>
<dbReference type="GO" id="GO:0009099">
    <property type="term" value="P:L-valine biosynthetic process"/>
    <property type="evidence" value="ECO:0007669"/>
    <property type="project" value="TreeGrafter"/>
</dbReference>
<dbReference type="eggNOG" id="COG0028">
    <property type="taxonomic scope" value="Bacteria"/>
</dbReference>
<organism evidence="4 5">
    <name type="scientific">Verminephrobacter eiseniae (strain EF01-2)</name>
    <dbReference type="NCBI Taxonomy" id="391735"/>
    <lineage>
        <taxon>Bacteria</taxon>
        <taxon>Pseudomonadati</taxon>
        <taxon>Pseudomonadota</taxon>
        <taxon>Betaproteobacteria</taxon>
        <taxon>Burkholderiales</taxon>
        <taxon>Comamonadaceae</taxon>
        <taxon>Verminephrobacter</taxon>
    </lineage>
</organism>
<dbReference type="Pfam" id="PF02776">
    <property type="entry name" value="TPP_enzyme_N"/>
    <property type="match status" value="1"/>
</dbReference>
<accession>A1WQL0</accession>
<dbReference type="GO" id="GO:0050660">
    <property type="term" value="F:flavin adenine dinucleotide binding"/>
    <property type="evidence" value="ECO:0007669"/>
    <property type="project" value="TreeGrafter"/>
</dbReference>
<evidence type="ECO:0000256" key="1">
    <source>
        <dbReference type="ARBA" id="ARBA00007812"/>
    </source>
</evidence>
<dbReference type="InterPro" id="IPR029061">
    <property type="entry name" value="THDP-binding"/>
</dbReference>
<dbReference type="PANTHER" id="PTHR18968">
    <property type="entry name" value="THIAMINE PYROPHOSPHATE ENZYMES"/>
    <property type="match status" value="1"/>
</dbReference>
<evidence type="ECO:0000259" key="3">
    <source>
        <dbReference type="Pfam" id="PF02776"/>
    </source>
</evidence>
<dbReference type="PANTHER" id="PTHR18968:SF13">
    <property type="entry name" value="ACETOLACTATE SYNTHASE CATALYTIC SUBUNIT, MITOCHONDRIAL"/>
    <property type="match status" value="1"/>
</dbReference>